<keyword evidence="3" id="KW-0732">Signal</keyword>
<feature type="chain" id="PRO_5040450907" description="FAD-binding FR-type domain-containing protein" evidence="3">
    <location>
        <begin position="18"/>
        <end position="638"/>
    </location>
</feature>
<dbReference type="OrthoDB" id="167398at2759"/>
<dbReference type="GO" id="GO:0006826">
    <property type="term" value="P:iron ion transport"/>
    <property type="evidence" value="ECO:0007669"/>
    <property type="project" value="TreeGrafter"/>
</dbReference>
<evidence type="ECO:0000256" key="3">
    <source>
        <dbReference type="SAM" id="SignalP"/>
    </source>
</evidence>
<organism evidence="5 6">
    <name type="scientific">Calycina marina</name>
    <dbReference type="NCBI Taxonomy" id="1763456"/>
    <lineage>
        <taxon>Eukaryota</taxon>
        <taxon>Fungi</taxon>
        <taxon>Dikarya</taxon>
        <taxon>Ascomycota</taxon>
        <taxon>Pezizomycotina</taxon>
        <taxon>Leotiomycetes</taxon>
        <taxon>Helotiales</taxon>
        <taxon>Pezizellaceae</taxon>
        <taxon>Calycina</taxon>
    </lineage>
</organism>
<dbReference type="GO" id="GO:0000293">
    <property type="term" value="F:ferric-chelate reductase activity"/>
    <property type="evidence" value="ECO:0007669"/>
    <property type="project" value="TreeGrafter"/>
</dbReference>
<dbReference type="Pfam" id="PF08022">
    <property type="entry name" value="FAD_binding_8"/>
    <property type="match status" value="1"/>
</dbReference>
<dbReference type="GO" id="GO:0015677">
    <property type="term" value="P:copper ion import"/>
    <property type="evidence" value="ECO:0007669"/>
    <property type="project" value="TreeGrafter"/>
</dbReference>
<dbReference type="InterPro" id="IPR013112">
    <property type="entry name" value="FAD-bd_8"/>
</dbReference>
<dbReference type="InterPro" id="IPR039261">
    <property type="entry name" value="FNR_nucleotide-bd"/>
</dbReference>
<feature type="domain" description="FAD-binding FR-type" evidence="4">
    <location>
        <begin position="409"/>
        <end position="569"/>
    </location>
</feature>
<gene>
    <name evidence="5" type="ORF">BJ878DRAFT_578288</name>
</gene>
<dbReference type="GO" id="GO:0005886">
    <property type="term" value="C:plasma membrane"/>
    <property type="evidence" value="ECO:0007669"/>
    <property type="project" value="TreeGrafter"/>
</dbReference>
<evidence type="ECO:0000256" key="1">
    <source>
        <dbReference type="ARBA" id="ARBA00022448"/>
    </source>
</evidence>
<protein>
    <recommendedName>
        <fullName evidence="4">FAD-binding FR-type domain-containing protein</fullName>
    </recommendedName>
</protein>
<keyword evidence="2" id="KW-1133">Transmembrane helix</keyword>
<evidence type="ECO:0000313" key="5">
    <source>
        <dbReference type="EMBL" id="KAG9241381.1"/>
    </source>
</evidence>
<dbReference type="EMBL" id="MU254221">
    <property type="protein sequence ID" value="KAG9241381.1"/>
    <property type="molecule type" value="Genomic_DNA"/>
</dbReference>
<dbReference type="PROSITE" id="PS51384">
    <property type="entry name" value="FAD_FR"/>
    <property type="match status" value="1"/>
</dbReference>
<keyword evidence="2" id="KW-0812">Transmembrane</keyword>
<evidence type="ECO:0000313" key="6">
    <source>
        <dbReference type="Proteomes" id="UP000887226"/>
    </source>
</evidence>
<dbReference type="Gene3D" id="3.40.50.80">
    <property type="entry name" value="Nucleotide-binding domain of ferredoxin-NADP reductase (FNR) module"/>
    <property type="match status" value="1"/>
</dbReference>
<dbReference type="InterPro" id="IPR051410">
    <property type="entry name" value="Ferric/Cupric_Reductase"/>
</dbReference>
<name>A0A9P8CDJ9_9HELO</name>
<dbReference type="Proteomes" id="UP000887226">
    <property type="component" value="Unassembled WGS sequence"/>
</dbReference>
<keyword evidence="6" id="KW-1185">Reference proteome</keyword>
<feature type="transmembrane region" description="Helical" evidence="2">
    <location>
        <begin position="207"/>
        <end position="227"/>
    </location>
</feature>
<dbReference type="InterPro" id="IPR017927">
    <property type="entry name" value="FAD-bd_FR_type"/>
</dbReference>
<feature type="transmembrane region" description="Helical" evidence="2">
    <location>
        <begin position="288"/>
        <end position="304"/>
    </location>
</feature>
<proteinExistence type="predicted"/>
<reference evidence="5" key="1">
    <citation type="journal article" date="2021" name="IMA Fungus">
        <title>Genomic characterization of three marine fungi, including Emericellopsis atlantica sp. nov. with signatures of a generalist lifestyle and marine biomass degradation.</title>
        <authorList>
            <person name="Hagestad O.C."/>
            <person name="Hou L."/>
            <person name="Andersen J.H."/>
            <person name="Hansen E.H."/>
            <person name="Altermark B."/>
            <person name="Li C."/>
            <person name="Kuhnert E."/>
            <person name="Cox R.J."/>
            <person name="Crous P.W."/>
            <person name="Spatafora J.W."/>
            <person name="Lail K."/>
            <person name="Amirebrahimi M."/>
            <person name="Lipzen A."/>
            <person name="Pangilinan J."/>
            <person name="Andreopoulos W."/>
            <person name="Hayes R.D."/>
            <person name="Ng V."/>
            <person name="Grigoriev I.V."/>
            <person name="Jackson S.A."/>
            <person name="Sutton T.D.S."/>
            <person name="Dobson A.D.W."/>
            <person name="Rama T."/>
        </authorList>
    </citation>
    <scope>NUCLEOTIDE SEQUENCE</scope>
    <source>
        <strain evidence="5">TRa3180A</strain>
    </source>
</reference>
<keyword evidence="2" id="KW-0472">Membrane</keyword>
<dbReference type="PANTHER" id="PTHR32361:SF9">
    <property type="entry name" value="FERRIC REDUCTASE TRANSMEMBRANE COMPONENT 3-RELATED"/>
    <property type="match status" value="1"/>
</dbReference>
<dbReference type="AlphaFoldDB" id="A0A9P8CDJ9"/>
<accession>A0A9P8CDJ9</accession>
<feature type="signal peptide" evidence="3">
    <location>
        <begin position="1"/>
        <end position="17"/>
    </location>
</feature>
<feature type="transmembrane region" description="Helical" evidence="2">
    <location>
        <begin position="247"/>
        <end position="267"/>
    </location>
</feature>
<dbReference type="CDD" id="cd06186">
    <property type="entry name" value="NOX_Duox_like_FAD_NADP"/>
    <property type="match status" value="1"/>
</dbReference>
<evidence type="ECO:0000256" key="2">
    <source>
        <dbReference type="SAM" id="Phobius"/>
    </source>
</evidence>
<evidence type="ECO:0000259" key="4">
    <source>
        <dbReference type="PROSITE" id="PS51384"/>
    </source>
</evidence>
<dbReference type="PANTHER" id="PTHR32361">
    <property type="entry name" value="FERRIC/CUPRIC REDUCTASE TRANSMEMBRANE COMPONENT"/>
    <property type="match status" value="1"/>
</dbReference>
<keyword evidence="1" id="KW-0813">Transport</keyword>
<feature type="transmembrane region" description="Helical" evidence="2">
    <location>
        <begin position="384"/>
        <end position="405"/>
    </location>
</feature>
<sequence>MRLSFCILLSWLTLVFARISGSGQFCLWACQQVLRRVSFNTTTLETGWRRECTDELTITLLYLSLGVHFTSEECVNGLQSFNKTCQNVKAPLPPFSLVDNYRRESRAFAPSHPNDHSNASLYSCNELVIPSSELFGLTFKTLDVANYEHDIRIFYGNCTYYFWIVSIRLMSRLCRFLATFVQGKHLWQAISKSDGDDSRDFLGGKKASFLTLTYALLKLYITVQAMFGYTRSLNIKWCTIPTRVQSMAIAVFVIINVVTCALGYDVFTRNVYWAERSMQAWRYVADRSGAISTANLVVIWAFGLRNNLLLHMDNRLGLCDLQQHPSLGRSGCYCAGNCAFCRVHIFGDSREIVVRQLAELYGLLSSSLVRSRRLDIFSKGFYTWYIWSCVMVWILDRVFGILRILTFDPRFWNTKAIVSYELASDIVRLTVPNNQYLLKPEPGTFYYITSPNDAMIWQSHPFTLGYSTFISDVSSPPGNVFTTNTRHRKPTISFYHHYRQSRVKSAFCELHHFIRASNSAQATPPPRESLVFIIRPYNGFTMRLKKATTPEPASLQVLIDGTYGETQPFHTYGNVLFVVGGTGVALPLSYLSQVTGKDCASTAVHIIWAVRDHKFLMDAIAGDFRGHLPDERLSGGVR</sequence>
<dbReference type="GO" id="GO:0006879">
    <property type="term" value="P:intracellular iron ion homeostasis"/>
    <property type="evidence" value="ECO:0007669"/>
    <property type="project" value="TreeGrafter"/>
</dbReference>
<comment type="caution">
    <text evidence="5">The sequence shown here is derived from an EMBL/GenBank/DDBJ whole genome shotgun (WGS) entry which is preliminary data.</text>
</comment>
<dbReference type="SUPFAM" id="SSF52343">
    <property type="entry name" value="Ferredoxin reductase-like, C-terminal NADP-linked domain"/>
    <property type="match status" value="1"/>
</dbReference>